<keyword evidence="2 8" id="KW-0808">Transferase</keyword>
<dbReference type="GO" id="GO:0005524">
    <property type="term" value="F:ATP binding"/>
    <property type="evidence" value="ECO:0007669"/>
    <property type="project" value="UniProtKB-KW"/>
</dbReference>
<keyword evidence="6" id="KW-0046">Antibiotic resistance</keyword>
<dbReference type="PANTHER" id="PTHR21310">
    <property type="entry name" value="AMINOGLYCOSIDE PHOSPHOTRANSFERASE-RELATED-RELATED"/>
    <property type="match status" value="1"/>
</dbReference>
<gene>
    <name evidence="8" type="ORF">BMON_1865</name>
</gene>
<dbReference type="InterPro" id="IPR011009">
    <property type="entry name" value="Kinase-like_dom_sf"/>
</dbReference>
<evidence type="ECO:0000256" key="6">
    <source>
        <dbReference type="ARBA" id="ARBA00023251"/>
    </source>
</evidence>
<evidence type="ECO:0000256" key="4">
    <source>
        <dbReference type="ARBA" id="ARBA00022777"/>
    </source>
</evidence>
<proteinExistence type="inferred from homology"/>
<dbReference type="Pfam" id="PF01636">
    <property type="entry name" value="APH"/>
    <property type="match status" value="1"/>
</dbReference>
<dbReference type="Gene3D" id="3.90.1200.10">
    <property type="match status" value="2"/>
</dbReference>
<comment type="caution">
    <text evidence="8">The sequence shown here is derived from an EMBL/GenBank/DDBJ whole genome shotgun (WGS) entry which is preliminary data.</text>
</comment>
<dbReference type="Proteomes" id="UP000029082">
    <property type="component" value="Unassembled WGS sequence"/>
</dbReference>
<dbReference type="AlphaFoldDB" id="A0A087BM59"/>
<accession>A0A087BM59</accession>
<keyword evidence="3" id="KW-0547">Nucleotide-binding</keyword>
<protein>
    <submittedName>
        <fullName evidence="8">Aminoglycoside phosphotransferase</fullName>
        <ecNumber evidence="8">2.7.1.95</ecNumber>
    </submittedName>
</protein>
<evidence type="ECO:0000256" key="3">
    <source>
        <dbReference type="ARBA" id="ARBA00022741"/>
    </source>
</evidence>
<evidence type="ECO:0000313" key="9">
    <source>
        <dbReference type="Proteomes" id="UP000029082"/>
    </source>
</evidence>
<dbReference type="InterPro" id="IPR024165">
    <property type="entry name" value="Kan/Strep_kinase"/>
</dbReference>
<evidence type="ECO:0000256" key="2">
    <source>
        <dbReference type="ARBA" id="ARBA00022679"/>
    </source>
</evidence>
<dbReference type="SUPFAM" id="SSF56112">
    <property type="entry name" value="Protein kinase-like (PK-like)"/>
    <property type="match status" value="1"/>
</dbReference>
<keyword evidence="5" id="KW-0067">ATP-binding</keyword>
<dbReference type="STRING" id="1437603.GCA_000771525_01432"/>
<feature type="domain" description="Aminoglycoside phosphotransferase" evidence="7">
    <location>
        <begin position="9"/>
        <end position="264"/>
    </location>
</feature>
<dbReference type="InterPro" id="IPR051678">
    <property type="entry name" value="AGP_Transferase"/>
</dbReference>
<dbReference type="CDD" id="cd05150">
    <property type="entry name" value="APH"/>
    <property type="match status" value="1"/>
</dbReference>
<dbReference type="EMBL" id="JGZE01000040">
    <property type="protein sequence ID" value="KFI72109.1"/>
    <property type="molecule type" value="Genomic_DNA"/>
</dbReference>
<organism evidence="8 9">
    <name type="scientific">Bifidobacterium mongoliense DSM 21395</name>
    <dbReference type="NCBI Taxonomy" id="1437603"/>
    <lineage>
        <taxon>Bacteria</taxon>
        <taxon>Bacillati</taxon>
        <taxon>Actinomycetota</taxon>
        <taxon>Actinomycetes</taxon>
        <taxon>Bifidobacteriales</taxon>
        <taxon>Bifidobacteriaceae</taxon>
        <taxon>Bifidobacterium</taxon>
    </lineage>
</organism>
<name>A0A087BM59_9BIFI</name>
<keyword evidence="4" id="KW-0418">Kinase</keyword>
<evidence type="ECO:0000313" key="8">
    <source>
        <dbReference type="EMBL" id="KFI72109.1"/>
    </source>
</evidence>
<dbReference type="GO" id="GO:0008910">
    <property type="term" value="F:kanamycin kinase activity"/>
    <property type="evidence" value="ECO:0007669"/>
    <property type="project" value="UniProtKB-EC"/>
</dbReference>
<dbReference type="eggNOG" id="COG3231">
    <property type="taxonomic scope" value="Bacteria"/>
</dbReference>
<comment type="similarity">
    <text evidence="1">Belongs to the aminoglycoside phosphotransferase family.</text>
</comment>
<sequence>MYDTSSSPEARVYRVDMDDRRLFIKTSSQGTLSAEATMTRYVHGLGLSGEVVLYETLPTPDSSSGNGVTQRDWLITGAVYGSDCTDDTYLADPERLCEMMADILHLLSEQPVHGCPVAHRTDDYLTHVWNRCSRMLSEMKEDDNPNRHDGPVDGIPHGALFDVHYYTNRFGDASVQDIAEVLRRYRHSLTTDTLIHGDFCLPNIILDHWRFSGFVDLGGSGVGDRHIDVFWALWTLQYNLKTHEHDDRFLDAYGRDRIDPDALRAVAAAEVFSRQADNDHYVRSGGSCRSAALPSRRRATWSMPSERHFFSPTLRDAACLQICH</sequence>
<dbReference type="InterPro" id="IPR002575">
    <property type="entry name" value="Aminoglycoside_PTrfase"/>
</dbReference>
<reference evidence="8 9" key="1">
    <citation type="submission" date="2014-03" db="EMBL/GenBank/DDBJ databases">
        <title>Genomics of Bifidobacteria.</title>
        <authorList>
            <person name="Ventura M."/>
            <person name="Milani C."/>
            <person name="Lugli G.A."/>
        </authorList>
    </citation>
    <scope>NUCLEOTIDE SEQUENCE [LARGE SCALE GENOMIC DNA]</scope>
    <source>
        <strain evidence="8 9">DSM 21395</strain>
    </source>
</reference>
<evidence type="ECO:0000259" key="7">
    <source>
        <dbReference type="Pfam" id="PF01636"/>
    </source>
</evidence>
<keyword evidence="9" id="KW-1185">Reference proteome</keyword>
<dbReference type="PANTHER" id="PTHR21310:SF41">
    <property type="entry name" value="3'-PHOSPHOTRANSFERASE, PUTATIVE-RELATED"/>
    <property type="match status" value="1"/>
</dbReference>
<evidence type="ECO:0000256" key="5">
    <source>
        <dbReference type="ARBA" id="ARBA00022840"/>
    </source>
</evidence>
<dbReference type="GO" id="GO:0046677">
    <property type="term" value="P:response to antibiotic"/>
    <property type="evidence" value="ECO:0007669"/>
    <property type="project" value="UniProtKB-KW"/>
</dbReference>
<dbReference type="EC" id="2.7.1.95" evidence="8"/>
<evidence type="ECO:0000256" key="1">
    <source>
        <dbReference type="ARBA" id="ARBA00006219"/>
    </source>
</evidence>